<dbReference type="InterPro" id="IPR041373">
    <property type="entry name" value="RT_RNaseH"/>
</dbReference>
<dbReference type="InterPro" id="IPR043128">
    <property type="entry name" value="Rev_trsase/Diguanyl_cyclase"/>
</dbReference>
<keyword evidence="5" id="KW-0255">Endonuclease</keyword>
<evidence type="ECO:0000313" key="13">
    <source>
        <dbReference type="Proteomes" id="UP000321393"/>
    </source>
</evidence>
<dbReference type="Pfam" id="PF17917">
    <property type="entry name" value="RT_RNaseH"/>
    <property type="match status" value="1"/>
</dbReference>
<evidence type="ECO:0000256" key="1">
    <source>
        <dbReference type="ARBA" id="ARBA00012493"/>
    </source>
</evidence>
<dbReference type="GO" id="GO:0004190">
    <property type="term" value="F:aspartic-type endopeptidase activity"/>
    <property type="evidence" value="ECO:0007669"/>
    <property type="project" value="InterPro"/>
</dbReference>
<sequence>MHNKAFRRLFRGARENSTQIEVTLVTEEKREISSVGARALQPLSRDLVAWKAYCLAVRTCQVNLQHVVVMTRTVMAVRRVSRWRVVVPAWVSFGITTYLGLCGPTGHQSSMDIDMTRVTRRGPRIPIVLGIPRGTEDQSYVPTGAHVARVQKRARDWVEDEARAKASWRATRSDRVGIRAQCFRFCRLTYDVSHCFVLVLLHPMAIRSFDTRQRVSLGTEEKVETQPDVVPQRTLRSRGVFQRHRREIAAAGRTLRELPACTTCGRVHGGRCLAGSGLCFRCRQPGHTADVCPRKPFETTPPQPSASQQERVFATTRQEAERAGTVVTGTLLILGHYAFVLFDSGSSHSFISSVFVQHVGLEVEPLGSVLSVSTPSGEVLLSKEQIKACRVEVANHMLDVTLLVLDMQDFDVILGMDWLSANHANIDCFGKEVVFNPPSGASFKFRGAGTVCIPKVISAMKASKLLSQGTWGILASVVDIREPEVSLSSEPVVREYPDVFPDELPGLPPPREVDFAIELEPGTAPISRAPYRMAPAELKELKVQLQELLDKGFIRPSVSPWGAPVLFVKKKDGSMRLCIDYRELNKVRVKNRYPLSRIDDLFDQLQGATVFSKINLRSGYHQLRIRDGDIPKTAFRSRYGHYEFVVMSFGLTNAPAVFMDLMNKVFKDFLDSFVIVFIDDILIYSKTEAEHEEHLHQVLETLRANKLYAKFSKCEFWLRKVTFLGHVVSSEGVSVDPAKIEAVTNWPRPSTVSEIRSFLGLAGYYRRFVEDFSRIASSLTQLTRKGIPFVWSPACESSFQELKQKLVTAPVLTVPVGSGNFVIYSDASKKGLGCVLMQQGKVVAYASRQLKIHEQNYPTHDFELAAVVFALKIWRHYLYGEKIQIYTDHKSLKYFFTQKELNMRQRRWLELVKDYDCEILYHPGKANVVADALSRKVAHSAALITKQTPLLRDFERAEIAVSVGEVTAHLAQLSVQPTLRQKIIAAQLNDPYLVEKRRMVETGQGEDFSISSDDGLMFEGRLCVPEDSAVKTELLTEAHSSPFTMHPGRARALQPLSRDLVAWKAYCLAVRTRQVNLQHVVVMTRTVMAVRRVSRWRVVVPAWVSFGITTYLGLCGPTGHQSSMNIDMTRVTRRGPRIPIVLGVPRGTEDQSYVPTGAHVARVRERARDWVEDEARAKASWRATRSDRGEP</sequence>
<dbReference type="EC" id="2.7.7.49" evidence="1"/>
<keyword evidence="8" id="KW-0862">Zinc</keyword>
<keyword evidence="6" id="KW-0378">Hydrolase</keyword>
<evidence type="ECO:0000259" key="10">
    <source>
        <dbReference type="PROSITE" id="PS50158"/>
    </source>
</evidence>
<dbReference type="FunFam" id="3.10.20.370:FF:000001">
    <property type="entry name" value="Retrovirus-related Pol polyprotein from transposon 17.6-like protein"/>
    <property type="match status" value="1"/>
</dbReference>
<dbReference type="PROSITE" id="PS50158">
    <property type="entry name" value="ZF_CCHC"/>
    <property type="match status" value="1"/>
</dbReference>
<evidence type="ECO:0000256" key="6">
    <source>
        <dbReference type="ARBA" id="ARBA00022801"/>
    </source>
</evidence>
<dbReference type="Gene3D" id="3.10.10.10">
    <property type="entry name" value="HIV Type 1 Reverse Transcriptase, subunit A, domain 1"/>
    <property type="match status" value="1"/>
</dbReference>
<keyword evidence="2" id="KW-0808">Transferase</keyword>
<keyword evidence="9" id="KW-0472">Membrane</keyword>
<dbReference type="Proteomes" id="UP000321393">
    <property type="component" value="Unassembled WGS sequence"/>
</dbReference>
<evidence type="ECO:0000259" key="11">
    <source>
        <dbReference type="PROSITE" id="PS50878"/>
    </source>
</evidence>
<evidence type="ECO:0000256" key="5">
    <source>
        <dbReference type="ARBA" id="ARBA00022759"/>
    </source>
</evidence>
<dbReference type="InterPro" id="IPR001969">
    <property type="entry name" value="Aspartic_peptidase_AS"/>
</dbReference>
<dbReference type="FunFam" id="3.30.70.270:FF:000020">
    <property type="entry name" value="Transposon Tf2-6 polyprotein-like Protein"/>
    <property type="match status" value="1"/>
</dbReference>
<dbReference type="OrthoDB" id="2187568at2759"/>
<evidence type="ECO:0000313" key="12">
    <source>
        <dbReference type="EMBL" id="KAA0038896.1"/>
    </source>
</evidence>
<dbReference type="EMBL" id="SSTE01018569">
    <property type="protein sequence ID" value="KAA0038896.1"/>
    <property type="molecule type" value="Genomic_DNA"/>
</dbReference>
<evidence type="ECO:0000256" key="3">
    <source>
        <dbReference type="ARBA" id="ARBA00022695"/>
    </source>
</evidence>
<dbReference type="InterPro" id="IPR050951">
    <property type="entry name" value="Retrovirus_Pol_polyprotein"/>
</dbReference>
<dbReference type="Pfam" id="PF08284">
    <property type="entry name" value="RVP_2"/>
    <property type="match status" value="1"/>
</dbReference>
<evidence type="ECO:0000256" key="2">
    <source>
        <dbReference type="ARBA" id="ARBA00022679"/>
    </source>
</evidence>
<dbReference type="AlphaFoldDB" id="A0A5A7T9X0"/>
<dbReference type="PROSITE" id="PS00141">
    <property type="entry name" value="ASP_PROTEASE"/>
    <property type="match status" value="1"/>
</dbReference>
<dbReference type="Gene3D" id="2.40.70.10">
    <property type="entry name" value="Acid Proteases"/>
    <property type="match status" value="1"/>
</dbReference>
<dbReference type="GO" id="GO:0003676">
    <property type="term" value="F:nucleic acid binding"/>
    <property type="evidence" value="ECO:0007669"/>
    <property type="project" value="InterPro"/>
</dbReference>
<dbReference type="GO" id="GO:0006508">
    <property type="term" value="P:proteolysis"/>
    <property type="evidence" value="ECO:0007669"/>
    <property type="project" value="InterPro"/>
</dbReference>
<protein>
    <recommendedName>
        <fullName evidence="1">RNA-directed DNA polymerase</fullName>
        <ecNumber evidence="1">2.7.7.49</ecNumber>
    </recommendedName>
</protein>
<dbReference type="InterPro" id="IPR021109">
    <property type="entry name" value="Peptidase_aspartic_dom_sf"/>
</dbReference>
<keyword evidence="9" id="KW-0812">Transmembrane</keyword>
<keyword evidence="7 12" id="KW-0695">RNA-directed DNA polymerase</keyword>
<dbReference type="CDD" id="cd00303">
    <property type="entry name" value="retropepsin_like"/>
    <property type="match status" value="1"/>
</dbReference>
<feature type="domain" description="CCHC-type" evidence="10">
    <location>
        <begin position="279"/>
        <end position="294"/>
    </location>
</feature>
<dbReference type="GO" id="GO:0008270">
    <property type="term" value="F:zinc ion binding"/>
    <property type="evidence" value="ECO:0007669"/>
    <property type="project" value="UniProtKB-KW"/>
</dbReference>
<dbReference type="PANTHER" id="PTHR37984">
    <property type="entry name" value="PROTEIN CBG26694"/>
    <property type="match status" value="1"/>
</dbReference>
<evidence type="ECO:0000256" key="7">
    <source>
        <dbReference type="ARBA" id="ARBA00022918"/>
    </source>
</evidence>
<feature type="domain" description="Reverse transcriptase" evidence="11">
    <location>
        <begin position="549"/>
        <end position="728"/>
    </location>
</feature>
<keyword evidence="9" id="KW-1133">Transmembrane helix</keyword>
<dbReference type="InterPro" id="IPR001878">
    <property type="entry name" value="Znf_CCHC"/>
</dbReference>
<keyword evidence="3" id="KW-0548">Nucleotidyltransferase</keyword>
<dbReference type="CDD" id="cd09274">
    <property type="entry name" value="RNase_HI_RT_Ty3"/>
    <property type="match status" value="1"/>
</dbReference>
<keyword evidence="8" id="KW-0863">Zinc-finger</keyword>
<feature type="transmembrane region" description="Helical" evidence="9">
    <location>
        <begin position="83"/>
        <end position="101"/>
    </location>
</feature>
<dbReference type="SUPFAM" id="SSF50630">
    <property type="entry name" value="Acid proteases"/>
    <property type="match status" value="1"/>
</dbReference>
<name>A0A5A7T9X0_CUCMM</name>
<accession>A0A5A7T9X0</accession>
<dbReference type="InterPro" id="IPR043502">
    <property type="entry name" value="DNA/RNA_pol_sf"/>
</dbReference>
<dbReference type="PANTHER" id="PTHR37984:SF5">
    <property type="entry name" value="PROTEIN NYNRIN-LIKE"/>
    <property type="match status" value="1"/>
</dbReference>
<gene>
    <name evidence="12" type="ORF">E6C27_scaffold1170G00640</name>
</gene>
<dbReference type="PROSITE" id="PS50878">
    <property type="entry name" value="RT_POL"/>
    <property type="match status" value="1"/>
</dbReference>
<reference evidence="12 13" key="1">
    <citation type="submission" date="2019-08" db="EMBL/GenBank/DDBJ databases">
        <title>Draft genome sequences of two oriental melons (Cucumis melo L. var makuwa).</title>
        <authorList>
            <person name="Kwon S.-Y."/>
        </authorList>
    </citation>
    <scope>NUCLEOTIDE SEQUENCE [LARGE SCALE GENOMIC DNA]</scope>
    <source>
        <strain evidence="13">cv. SW 3</strain>
        <tissue evidence="12">Leaf</tissue>
    </source>
</reference>
<proteinExistence type="predicted"/>
<dbReference type="Gene3D" id="3.10.20.370">
    <property type="match status" value="1"/>
</dbReference>
<dbReference type="GO" id="GO:0004519">
    <property type="term" value="F:endonuclease activity"/>
    <property type="evidence" value="ECO:0007669"/>
    <property type="project" value="UniProtKB-KW"/>
</dbReference>
<dbReference type="CDD" id="cd01647">
    <property type="entry name" value="RT_LTR"/>
    <property type="match status" value="1"/>
</dbReference>
<comment type="caution">
    <text evidence="12">The sequence shown here is derived from an EMBL/GenBank/DDBJ whole genome shotgun (WGS) entry which is preliminary data.</text>
</comment>
<dbReference type="Gene3D" id="3.30.70.270">
    <property type="match status" value="2"/>
</dbReference>
<dbReference type="Pfam" id="PF00078">
    <property type="entry name" value="RVT_1"/>
    <property type="match status" value="1"/>
</dbReference>
<evidence type="ECO:0000256" key="9">
    <source>
        <dbReference type="SAM" id="Phobius"/>
    </source>
</evidence>
<organism evidence="12 13">
    <name type="scientific">Cucumis melo var. makuwa</name>
    <name type="common">Oriental melon</name>
    <dbReference type="NCBI Taxonomy" id="1194695"/>
    <lineage>
        <taxon>Eukaryota</taxon>
        <taxon>Viridiplantae</taxon>
        <taxon>Streptophyta</taxon>
        <taxon>Embryophyta</taxon>
        <taxon>Tracheophyta</taxon>
        <taxon>Spermatophyta</taxon>
        <taxon>Magnoliopsida</taxon>
        <taxon>eudicotyledons</taxon>
        <taxon>Gunneridae</taxon>
        <taxon>Pentapetalae</taxon>
        <taxon>rosids</taxon>
        <taxon>fabids</taxon>
        <taxon>Cucurbitales</taxon>
        <taxon>Cucurbitaceae</taxon>
        <taxon>Benincaseae</taxon>
        <taxon>Cucumis</taxon>
    </lineage>
</organism>
<dbReference type="InterPro" id="IPR000477">
    <property type="entry name" value="RT_dom"/>
</dbReference>
<evidence type="ECO:0000256" key="4">
    <source>
        <dbReference type="ARBA" id="ARBA00022722"/>
    </source>
</evidence>
<keyword evidence="4" id="KW-0540">Nuclease</keyword>
<dbReference type="SUPFAM" id="SSF56672">
    <property type="entry name" value="DNA/RNA polymerases"/>
    <property type="match status" value="1"/>
</dbReference>
<keyword evidence="8" id="KW-0479">Metal-binding</keyword>
<dbReference type="GO" id="GO:0003964">
    <property type="term" value="F:RNA-directed DNA polymerase activity"/>
    <property type="evidence" value="ECO:0007669"/>
    <property type="project" value="UniProtKB-KW"/>
</dbReference>
<evidence type="ECO:0000256" key="8">
    <source>
        <dbReference type="PROSITE-ProRule" id="PRU00047"/>
    </source>
</evidence>